<evidence type="ECO:0000313" key="9">
    <source>
        <dbReference type="EMBL" id="KAA0159735.1"/>
    </source>
</evidence>
<feature type="domain" description="Vacuolar protein sorting-associated protein 54 C-terminal" evidence="8">
    <location>
        <begin position="430"/>
        <end position="558"/>
    </location>
</feature>
<dbReference type="GO" id="GO:0042147">
    <property type="term" value="P:retrograde transport, endosome to Golgi"/>
    <property type="evidence" value="ECO:0007669"/>
    <property type="project" value="InterPro"/>
</dbReference>
<evidence type="ECO:0000256" key="3">
    <source>
        <dbReference type="ARBA" id="ARBA00022448"/>
    </source>
</evidence>
<dbReference type="InterPro" id="IPR012501">
    <property type="entry name" value="Vps54_C"/>
</dbReference>
<gene>
    <name evidence="9" type="ORF">FNF28_05742</name>
</gene>
<dbReference type="EMBL" id="VLTL01000123">
    <property type="protein sequence ID" value="KAA0159735.1"/>
    <property type="molecule type" value="Genomic_DNA"/>
</dbReference>
<dbReference type="Proteomes" id="UP000324907">
    <property type="component" value="Unassembled WGS sequence"/>
</dbReference>
<feature type="region of interest" description="Disordered" evidence="7">
    <location>
        <begin position="570"/>
        <end position="620"/>
    </location>
</feature>
<proteinExistence type="inferred from homology"/>
<evidence type="ECO:0000256" key="7">
    <source>
        <dbReference type="SAM" id="MobiDB-lite"/>
    </source>
</evidence>
<name>A0A5A8D3J9_CAFRO</name>
<reference evidence="9 10" key="1">
    <citation type="submission" date="2019-07" db="EMBL/GenBank/DDBJ databases">
        <title>Genomes of Cafeteria roenbergensis.</title>
        <authorList>
            <person name="Fischer M.G."/>
            <person name="Hackl T."/>
            <person name="Roman M."/>
        </authorList>
    </citation>
    <scope>NUCLEOTIDE SEQUENCE [LARGE SCALE GENOMIC DNA]</scope>
    <source>
        <strain evidence="9 10">RCC970-E3</strain>
    </source>
</reference>
<dbReference type="GO" id="GO:0015031">
    <property type="term" value="P:protein transport"/>
    <property type="evidence" value="ECO:0007669"/>
    <property type="project" value="UniProtKB-KW"/>
</dbReference>
<feature type="compositionally biased region" description="Gly residues" evidence="7">
    <location>
        <begin position="607"/>
        <end position="616"/>
    </location>
</feature>
<dbReference type="GO" id="GO:0000938">
    <property type="term" value="C:GARP complex"/>
    <property type="evidence" value="ECO:0007669"/>
    <property type="project" value="InterPro"/>
</dbReference>
<evidence type="ECO:0000256" key="6">
    <source>
        <dbReference type="ARBA" id="ARBA00023054"/>
    </source>
</evidence>
<dbReference type="AlphaFoldDB" id="A0A5A8D3J9"/>
<sequence length="757" mass="76729">MSAVQRAKTLLDGPLRRSDAASRLRKSVRHEDASVKDRVRSETVSLALRVVVVGVDSLRRTDASLRFGVRPLLAAALALGRHTLTDLLEDYRRRLDHEVGEALRTEVAESFRSLRAEGQAADDGADFAELFQVGGSRKSVAADHLQALSSRAFARVLRDASTSLEALLRRALALHHCMEEAIDDAEASAAADAVAGGLAASPAEAAAMSPSGRERLSPVRRGHIDPSAAARARAISASVVAAAASVAQRKLARLLEVRAPSHCDPARRLDDVAAAWDALASFEQVARAAVATATGAPVARLEQAAGFGGTGTPAEGAAALAAGPGAGAGALLDGDGALGSGPAGPISQAIARQAVARIGKAGEVWNRQVKQALLADRWIPAPVGGALQALVGVSFDGTTTAGRPDADADADADAAGDADAPAAVPPAWCFRVCASVQVLVKVCNAAIAVSDRCHAAAPDAARAISRLLATFGVNTVELILEARAVSHGTLRTVTTRHLGVALRSLQACVALARLWERRLAACLPATAGFVALSGMRQTIQELESHAESVLAKVADIVKALVDRAASGLASQDWEAVAPPPPAGPSEPTPASAKQGDDDDGETATAAEGGGGSGSEAGPGALLALPSSAELAAPLAPLAKGLRTLGRILSSLLPAEPLEDVCGRIAVMMSAELPLHASSVDADSMTVAGRRGAAAHLGAVVVALSLLPGCSAPPGSAGAEAGTAGQVAVLSLVRWVERQFGAEGAEAAAAIRASLGSP</sequence>
<evidence type="ECO:0000256" key="5">
    <source>
        <dbReference type="ARBA" id="ARBA00023034"/>
    </source>
</evidence>
<dbReference type="GO" id="GO:0019905">
    <property type="term" value="F:syntaxin binding"/>
    <property type="evidence" value="ECO:0007669"/>
    <property type="project" value="TreeGrafter"/>
</dbReference>
<keyword evidence="5" id="KW-0333">Golgi apparatus</keyword>
<evidence type="ECO:0000259" key="8">
    <source>
        <dbReference type="Pfam" id="PF07928"/>
    </source>
</evidence>
<dbReference type="GO" id="GO:0005829">
    <property type="term" value="C:cytosol"/>
    <property type="evidence" value="ECO:0007669"/>
    <property type="project" value="GOC"/>
</dbReference>
<dbReference type="GO" id="GO:0006896">
    <property type="term" value="P:Golgi to vacuole transport"/>
    <property type="evidence" value="ECO:0007669"/>
    <property type="project" value="TreeGrafter"/>
</dbReference>
<evidence type="ECO:0000313" key="10">
    <source>
        <dbReference type="Proteomes" id="UP000324907"/>
    </source>
</evidence>
<accession>A0A5A8D3J9</accession>
<comment type="subcellular location">
    <subcellularLocation>
        <location evidence="1">Golgi apparatus</location>
        <location evidence="1">trans-Golgi network</location>
    </subcellularLocation>
</comment>
<comment type="similarity">
    <text evidence="2">Belongs to the VPS54 family.</text>
</comment>
<comment type="caution">
    <text evidence="9">The sequence shown here is derived from an EMBL/GenBank/DDBJ whole genome shotgun (WGS) entry which is preliminary data.</text>
</comment>
<feature type="compositionally biased region" description="Pro residues" evidence="7">
    <location>
        <begin position="577"/>
        <end position="587"/>
    </location>
</feature>
<evidence type="ECO:0000256" key="4">
    <source>
        <dbReference type="ARBA" id="ARBA00022927"/>
    </source>
</evidence>
<dbReference type="Pfam" id="PF07928">
    <property type="entry name" value="Vps54"/>
    <property type="match status" value="1"/>
</dbReference>
<keyword evidence="3" id="KW-0813">Transport</keyword>
<keyword evidence="4" id="KW-0653">Protein transport</keyword>
<dbReference type="InterPro" id="IPR039745">
    <property type="entry name" value="Vps54"/>
</dbReference>
<dbReference type="PANTHER" id="PTHR12965">
    <property type="entry name" value="VACUOLAR PROTEIN SORTING 54"/>
    <property type="match status" value="1"/>
</dbReference>
<protein>
    <recommendedName>
        <fullName evidence="8">Vacuolar protein sorting-associated protein 54 C-terminal domain-containing protein</fullName>
    </recommendedName>
</protein>
<organism evidence="9 10">
    <name type="scientific">Cafeteria roenbergensis</name>
    <name type="common">Marine flagellate</name>
    <dbReference type="NCBI Taxonomy" id="33653"/>
    <lineage>
        <taxon>Eukaryota</taxon>
        <taxon>Sar</taxon>
        <taxon>Stramenopiles</taxon>
        <taxon>Bigyra</taxon>
        <taxon>Opalozoa</taxon>
        <taxon>Bicosoecida</taxon>
        <taxon>Cafeteriaceae</taxon>
        <taxon>Cafeteria</taxon>
    </lineage>
</organism>
<dbReference type="PANTHER" id="PTHR12965:SF0">
    <property type="entry name" value="VACUOLAR PROTEIN SORTING-ASSOCIATED PROTEIN 54"/>
    <property type="match status" value="1"/>
</dbReference>
<keyword evidence="6" id="KW-0175">Coiled coil</keyword>
<evidence type="ECO:0000256" key="1">
    <source>
        <dbReference type="ARBA" id="ARBA00004601"/>
    </source>
</evidence>
<evidence type="ECO:0000256" key="2">
    <source>
        <dbReference type="ARBA" id="ARBA00009150"/>
    </source>
</evidence>